<reference evidence="5" key="1">
    <citation type="submission" date="2022-08" db="EMBL/GenBank/DDBJ databases">
        <title>Draft genome sequencing of Roseisolibacter agri AW1220.</title>
        <authorList>
            <person name="Tobiishi Y."/>
            <person name="Tonouchi A."/>
        </authorList>
    </citation>
    <scope>NUCLEOTIDE SEQUENCE</scope>
    <source>
        <strain evidence="5">AW1220</strain>
    </source>
</reference>
<protein>
    <submittedName>
        <fullName evidence="5">Alpha/beta hydrolase</fullName>
    </submittedName>
</protein>
<dbReference type="Proteomes" id="UP001161325">
    <property type="component" value="Unassembled WGS sequence"/>
</dbReference>
<dbReference type="GO" id="GO:0016042">
    <property type="term" value="P:lipid catabolic process"/>
    <property type="evidence" value="ECO:0007669"/>
    <property type="project" value="UniProtKB-KW"/>
</dbReference>
<keyword evidence="3" id="KW-0443">Lipid metabolism</keyword>
<feature type="chain" id="PRO_5041232199" evidence="4">
    <location>
        <begin position="26"/>
        <end position="414"/>
    </location>
</feature>
<dbReference type="SUPFAM" id="SSF53474">
    <property type="entry name" value="alpha/beta-Hydrolases"/>
    <property type="match status" value="1"/>
</dbReference>
<dbReference type="GO" id="GO:0003847">
    <property type="term" value="F:1-alkyl-2-acetylglycerophosphocholine esterase activity"/>
    <property type="evidence" value="ECO:0007669"/>
    <property type="project" value="TreeGrafter"/>
</dbReference>
<keyword evidence="1 5" id="KW-0378">Hydrolase</keyword>
<feature type="signal peptide" evidence="4">
    <location>
        <begin position="1"/>
        <end position="25"/>
    </location>
</feature>
<dbReference type="EMBL" id="BRXS01000002">
    <property type="protein sequence ID" value="GLC24436.1"/>
    <property type="molecule type" value="Genomic_DNA"/>
</dbReference>
<proteinExistence type="predicted"/>
<evidence type="ECO:0000256" key="1">
    <source>
        <dbReference type="ARBA" id="ARBA00022801"/>
    </source>
</evidence>
<evidence type="ECO:0000313" key="6">
    <source>
        <dbReference type="Proteomes" id="UP001161325"/>
    </source>
</evidence>
<dbReference type="InterPro" id="IPR029058">
    <property type="entry name" value="AB_hydrolase_fold"/>
</dbReference>
<keyword evidence="4" id="KW-0732">Signal</keyword>
<gene>
    <name evidence="5" type="ORF">rosag_09490</name>
</gene>
<name>A0AA37Q7I7_9BACT</name>
<comment type="caution">
    <text evidence="5">The sequence shown here is derived from an EMBL/GenBank/DDBJ whole genome shotgun (WGS) entry which is preliminary data.</text>
</comment>
<evidence type="ECO:0000256" key="4">
    <source>
        <dbReference type="SAM" id="SignalP"/>
    </source>
</evidence>
<evidence type="ECO:0000256" key="2">
    <source>
        <dbReference type="ARBA" id="ARBA00022963"/>
    </source>
</evidence>
<dbReference type="AlphaFoldDB" id="A0AA37Q7I7"/>
<dbReference type="PANTHER" id="PTHR10272:SF0">
    <property type="entry name" value="PLATELET-ACTIVATING FACTOR ACETYLHYDROLASE"/>
    <property type="match status" value="1"/>
</dbReference>
<evidence type="ECO:0000256" key="3">
    <source>
        <dbReference type="ARBA" id="ARBA00023098"/>
    </source>
</evidence>
<dbReference type="Gene3D" id="3.40.50.1820">
    <property type="entry name" value="alpha/beta hydrolase"/>
    <property type="match status" value="1"/>
</dbReference>
<keyword evidence="2" id="KW-0442">Lipid degradation</keyword>
<accession>A0AA37Q7I7</accession>
<sequence>MLARHLLRLATCAVVGAAAPLALFAQMTAPAPTGPHAVGRRLLTWVDSARRDPTDTTHARTITAWLWYPAAKPARVARGDAALQPALDGAWGDLRATASAAKIGDAAAAAMRGLRVHAVTDAPWARDAGRAPVLVFTPGNGWLPTDYGVMLEDLASHGYAVVGVAPAGLADVVVHGDGRVVPKTLGVGAAIADDQRHAHDDVLHVLRQLRALDTASRSPARGRLDLTRVAALGHSLGGTTAIVAAARDTLVRAAMNLDGDAMGAAVLDARPRQPLLFVSSELPAMDEAPAGRDSAWYVLTRQGVERSERRRTGEWARISSRSADARRVRLLGARHLDFTDAALAESLIVGAERRWMRWGPIDGTRALRVTTDLVRAFLDHALLGRPADVLLEHPERRYGELRLVTGDEAGGGPA</sequence>
<dbReference type="PANTHER" id="PTHR10272">
    <property type="entry name" value="PLATELET-ACTIVATING FACTOR ACETYLHYDROLASE"/>
    <property type="match status" value="1"/>
</dbReference>
<dbReference type="Pfam" id="PF03403">
    <property type="entry name" value="PAF-AH_p_II"/>
    <property type="match status" value="2"/>
</dbReference>
<keyword evidence="6" id="KW-1185">Reference proteome</keyword>
<organism evidence="5 6">
    <name type="scientific">Roseisolibacter agri</name>
    <dbReference type="NCBI Taxonomy" id="2014610"/>
    <lineage>
        <taxon>Bacteria</taxon>
        <taxon>Pseudomonadati</taxon>
        <taxon>Gemmatimonadota</taxon>
        <taxon>Gemmatimonadia</taxon>
        <taxon>Gemmatimonadales</taxon>
        <taxon>Gemmatimonadaceae</taxon>
        <taxon>Roseisolibacter</taxon>
    </lineage>
</organism>
<evidence type="ECO:0000313" key="5">
    <source>
        <dbReference type="EMBL" id="GLC24436.1"/>
    </source>
</evidence>